<keyword evidence="3" id="KW-1185">Reference proteome</keyword>
<evidence type="ECO:0000313" key="3">
    <source>
        <dbReference type="Proteomes" id="UP001140949"/>
    </source>
</evidence>
<protein>
    <submittedName>
        <fullName evidence="2">Disease resistance protein RGA1</fullName>
    </submittedName>
</protein>
<accession>A0AAX6E968</accession>
<sequence length="42" mass="4771">MCSTCTNTSASKKLRSVPPLNLSRHLRRPQELPLHLLLSRQS</sequence>
<feature type="region of interest" description="Disordered" evidence="1">
    <location>
        <begin position="1"/>
        <end position="22"/>
    </location>
</feature>
<proteinExistence type="predicted"/>
<dbReference type="EMBL" id="JANAVB010038619">
    <property type="protein sequence ID" value="KAJ6800574.1"/>
    <property type="molecule type" value="Genomic_DNA"/>
</dbReference>
<gene>
    <name evidence="2" type="ORF">M6B38_201130</name>
</gene>
<organism evidence="2 3">
    <name type="scientific">Iris pallida</name>
    <name type="common">Sweet iris</name>
    <dbReference type="NCBI Taxonomy" id="29817"/>
    <lineage>
        <taxon>Eukaryota</taxon>
        <taxon>Viridiplantae</taxon>
        <taxon>Streptophyta</taxon>
        <taxon>Embryophyta</taxon>
        <taxon>Tracheophyta</taxon>
        <taxon>Spermatophyta</taxon>
        <taxon>Magnoliopsida</taxon>
        <taxon>Liliopsida</taxon>
        <taxon>Asparagales</taxon>
        <taxon>Iridaceae</taxon>
        <taxon>Iridoideae</taxon>
        <taxon>Irideae</taxon>
        <taxon>Iris</taxon>
    </lineage>
</organism>
<reference evidence="2" key="2">
    <citation type="submission" date="2023-04" db="EMBL/GenBank/DDBJ databases">
        <authorList>
            <person name="Bruccoleri R.E."/>
            <person name="Oakeley E.J."/>
            <person name="Faust A.-M."/>
            <person name="Dessus-Babus S."/>
            <person name="Altorfer M."/>
            <person name="Burckhardt D."/>
            <person name="Oertli M."/>
            <person name="Naumann U."/>
            <person name="Petersen F."/>
            <person name="Wong J."/>
        </authorList>
    </citation>
    <scope>NUCLEOTIDE SEQUENCE</scope>
    <source>
        <strain evidence="2">GSM-AAB239-AS_SAM_17_03QT</strain>
        <tissue evidence="2">Leaf</tissue>
    </source>
</reference>
<comment type="caution">
    <text evidence="2">The sequence shown here is derived from an EMBL/GenBank/DDBJ whole genome shotgun (WGS) entry which is preliminary data.</text>
</comment>
<evidence type="ECO:0000256" key="1">
    <source>
        <dbReference type="SAM" id="MobiDB-lite"/>
    </source>
</evidence>
<dbReference type="AlphaFoldDB" id="A0AAX6E968"/>
<reference evidence="2" key="1">
    <citation type="journal article" date="2023" name="GigaByte">
        <title>Genome assembly of the bearded iris, Iris pallida Lam.</title>
        <authorList>
            <person name="Bruccoleri R.E."/>
            <person name="Oakeley E.J."/>
            <person name="Faust A.M.E."/>
            <person name="Altorfer M."/>
            <person name="Dessus-Babus S."/>
            <person name="Burckhardt D."/>
            <person name="Oertli M."/>
            <person name="Naumann U."/>
            <person name="Petersen F."/>
            <person name="Wong J."/>
        </authorList>
    </citation>
    <scope>NUCLEOTIDE SEQUENCE</scope>
    <source>
        <strain evidence="2">GSM-AAB239-AS_SAM_17_03QT</strain>
    </source>
</reference>
<dbReference type="Proteomes" id="UP001140949">
    <property type="component" value="Unassembled WGS sequence"/>
</dbReference>
<evidence type="ECO:0000313" key="2">
    <source>
        <dbReference type="EMBL" id="KAJ6800574.1"/>
    </source>
</evidence>
<feature type="compositionally biased region" description="Polar residues" evidence="1">
    <location>
        <begin position="1"/>
        <end position="11"/>
    </location>
</feature>
<name>A0AAX6E968_IRIPA</name>